<evidence type="ECO:0008006" key="4">
    <source>
        <dbReference type="Google" id="ProtNLM"/>
    </source>
</evidence>
<reference evidence="2 3" key="1">
    <citation type="submission" date="2021-08" db="EMBL/GenBank/DDBJ databases">
        <title>Nocardioides bacterium WL0053 sp. nov., isolated from the sediment.</title>
        <authorList>
            <person name="Wang L."/>
            <person name="Zhang D."/>
            <person name="Zhang A."/>
        </authorList>
    </citation>
    <scope>NUCLEOTIDE SEQUENCE [LARGE SCALE GENOMIC DNA]</scope>
    <source>
        <strain evidence="2 3">WL0053</strain>
    </source>
</reference>
<organism evidence="2 3">
    <name type="scientific">Nocardioides jiangsuensis</name>
    <dbReference type="NCBI Taxonomy" id="2866161"/>
    <lineage>
        <taxon>Bacteria</taxon>
        <taxon>Bacillati</taxon>
        <taxon>Actinomycetota</taxon>
        <taxon>Actinomycetes</taxon>
        <taxon>Propionibacteriales</taxon>
        <taxon>Nocardioidaceae</taxon>
        <taxon>Nocardioides</taxon>
    </lineage>
</organism>
<evidence type="ECO:0000313" key="3">
    <source>
        <dbReference type="Proteomes" id="UP000754710"/>
    </source>
</evidence>
<keyword evidence="3" id="KW-1185">Reference proteome</keyword>
<evidence type="ECO:0000313" key="2">
    <source>
        <dbReference type="EMBL" id="MBY9076505.1"/>
    </source>
</evidence>
<accession>A0ABS7RN87</accession>
<feature type="region of interest" description="Disordered" evidence="1">
    <location>
        <begin position="33"/>
        <end position="54"/>
    </location>
</feature>
<dbReference type="RefSeq" id="WP_221026304.1">
    <property type="nucleotide sequence ID" value="NZ_JAIEZQ010000003.1"/>
</dbReference>
<name>A0ABS7RN87_9ACTN</name>
<protein>
    <recommendedName>
        <fullName evidence="4">DUF3558 domain-containing protein</fullName>
    </recommendedName>
</protein>
<sequence length="223" mass="23739">MPRPTAAAVSVPRSRRRWGTALLPLVLAVTGCTSSPEPKAGPSPSASEPPVSRVDLSGLPVARAAFCDLLDQESIGDALGGTVIGTDHYGNGDEVNITPDLEDISHEFNCTYYGAPPAKARVWVFARPVLEPEARSLVREARRDDGCSFPDTVGFGSPYVASVCRADTDQRAVRVRLQGLFGDSWLSCELTRPGSAKEGRTEQAVAAAEQWCTDVVTTIGARP</sequence>
<dbReference type="Proteomes" id="UP000754710">
    <property type="component" value="Unassembled WGS sequence"/>
</dbReference>
<gene>
    <name evidence="2" type="ORF">K1X13_16845</name>
</gene>
<dbReference type="EMBL" id="JAIEZQ010000003">
    <property type="protein sequence ID" value="MBY9076505.1"/>
    <property type="molecule type" value="Genomic_DNA"/>
</dbReference>
<evidence type="ECO:0000256" key="1">
    <source>
        <dbReference type="SAM" id="MobiDB-lite"/>
    </source>
</evidence>
<proteinExistence type="predicted"/>
<dbReference type="PROSITE" id="PS51257">
    <property type="entry name" value="PROKAR_LIPOPROTEIN"/>
    <property type="match status" value="1"/>
</dbReference>
<comment type="caution">
    <text evidence="2">The sequence shown here is derived from an EMBL/GenBank/DDBJ whole genome shotgun (WGS) entry which is preliminary data.</text>
</comment>